<organism evidence="2 3">
    <name type="scientific">Neocucurbitaria cava</name>
    <dbReference type="NCBI Taxonomy" id="798079"/>
    <lineage>
        <taxon>Eukaryota</taxon>
        <taxon>Fungi</taxon>
        <taxon>Dikarya</taxon>
        <taxon>Ascomycota</taxon>
        <taxon>Pezizomycotina</taxon>
        <taxon>Dothideomycetes</taxon>
        <taxon>Pleosporomycetidae</taxon>
        <taxon>Pleosporales</taxon>
        <taxon>Pleosporineae</taxon>
        <taxon>Cucurbitariaceae</taxon>
        <taxon>Neocucurbitaria</taxon>
    </lineage>
</organism>
<dbReference type="InterPro" id="IPR000836">
    <property type="entry name" value="PRTase_dom"/>
</dbReference>
<dbReference type="Pfam" id="PF13207">
    <property type="entry name" value="AAA_17"/>
    <property type="match status" value="1"/>
</dbReference>
<dbReference type="InterPro" id="IPR029057">
    <property type="entry name" value="PRTase-like"/>
</dbReference>
<dbReference type="PANTHER" id="PTHR43344:SF20">
    <property type="entry name" value="URACIL PHOSPHORIBOSYLTRANSFERASE"/>
    <property type="match status" value="1"/>
</dbReference>
<evidence type="ECO:0000313" key="3">
    <source>
        <dbReference type="Proteomes" id="UP001140560"/>
    </source>
</evidence>
<dbReference type="InterPro" id="IPR023214">
    <property type="entry name" value="HAD_sf"/>
</dbReference>
<dbReference type="Gene3D" id="3.40.50.300">
    <property type="entry name" value="P-loop containing nucleotide triphosphate hydrolases"/>
    <property type="match status" value="1"/>
</dbReference>
<comment type="caution">
    <text evidence="2">The sequence shown here is derived from an EMBL/GenBank/DDBJ whole genome shotgun (WGS) entry which is preliminary data.</text>
</comment>
<dbReference type="GO" id="GO:0000287">
    <property type="term" value="F:magnesium ion binding"/>
    <property type="evidence" value="ECO:0007669"/>
    <property type="project" value="TreeGrafter"/>
</dbReference>
<dbReference type="SUPFAM" id="SSF52540">
    <property type="entry name" value="P-loop containing nucleoside triphosphate hydrolases"/>
    <property type="match status" value="1"/>
</dbReference>
<dbReference type="EMBL" id="JAPEUY010000011">
    <property type="protein sequence ID" value="KAJ4367992.1"/>
    <property type="molecule type" value="Genomic_DNA"/>
</dbReference>
<reference evidence="2" key="1">
    <citation type="submission" date="2022-10" db="EMBL/GenBank/DDBJ databases">
        <title>Tapping the CABI collections for fungal endophytes: first genome assemblies for Collariella, Neodidymelliopsis, Ascochyta clinopodiicola, Didymella pomorum, Didymosphaeria variabile, Neocosmospora piperis and Neocucurbitaria cava.</title>
        <authorList>
            <person name="Hill R."/>
        </authorList>
    </citation>
    <scope>NUCLEOTIDE SEQUENCE</scope>
    <source>
        <strain evidence="2">IMI 356814</strain>
    </source>
</reference>
<dbReference type="InterPro" id="IPR027417">
    <property type="entry name" value="P-loop_NTPase"/>
</dbReference>
<dbReference type="AlphaFoldDB" id="A0A9W8Y607"/>
<evidence type="ECO:0000259" key="1">
    <source>
        <dbReference type="Pfam" id="PF14681"/>
    </source>
</evidence>
<name>A0A9W8Y607_9PLEO</name>
<dbReference type="Gene3D" id="3.40.50.2020">
    <property type="match status" value="1"/>
</dbReference>
<dbReference type="Pfam" id="PF12710">
    <property type="entry name" value="HAD"/>
    <property type="match status" value="1"/>
</dbReference>
<proteinExistence type="predicted"/>
<dbReference type="InterPro" id="IPR036412">
    <property type="entry name" value="HAD-like_sf"/>
</dbReference>
<dbReference type="SUPFAM" id="SSF56784">
    <property type="entry name" value="HAD-like"/>
    <property type="match status" value="1"/>
</dbReference>
<feature type="domain" description="Phosphoribosyltransferase" evidence="1">
    <location>
        <begin position="421"/>
        <end position="618"/>
    </location>
</feature>
<protein>
    <recommendedName>
        <fullName evidence="1">Phosphoribosyltransferase domain-containing protein</fullName>
    </recommendedName>
</protein>
<dbReference type="GO" id="GO:0006564">
    <property type="term" value="P:L-serine biosynthetic process"/>
    <property type="evidence" value="ECO:0007669"/>
    <property type="project" value="TreeGrafter"/>
</dbReference>
<dbReference type="Pfam" id="PF14681">
    <property type="entry name" value="UPRTase"/>
    <property type="match status" value="1"/>
</dbReference>
<dbReference type="PANTHER" id="PTHR43344">
    <property type="entry name" value="PHOSPHOSERINE PHOSPHATASE"/>
    <property type="match status" value="1"/>
</dbReference>
<dbReference type="GO" id="GO:0005737">
    <property type="term" value="C:cytoplasm"/>
    <property type="evidence" value="ECO:0007669"/>
    <property type="project" value="TreeGrafter"/>
</dbReference>
<keyword evidence="3" id="KW-1185">Reference proteome</keyword>
<dbReference type="InterPro" id="IPR050582">
    <property type="entry name" value="HAD-like_SerB"/>
</dbReference>
<dbReference type="GO" id="GO:0036424">
    <property type="term" value="F:L-phosphoserine phosphatase activity"/>
    <property type="evidence" value="ECO:0007669"/>
    <property type="project" value="TreeGrafter"/>
</dbReference>
<dbReference type="Gene3D" id="3.40.50.1000">
    <property type="entry name" value="HAD superfamily/HAD-like"/>
    <property type="match status" value="1"/>
</dbReference>
<dbReference type="CDD" id="cd06223">
    <property type="entry name" value="PRTases_typeI"/>
    <property type="match status" value="1"/>
</dbReference>
<dbReference type="SUPFAM" id="SSF53271">
    <property type="entry name" value="PRTase-like"/>
    <property type="match status" value="1"/>
</dbReference>
<accession>A0A9W8Y607</accession>
<dbReference type="Proteomes" id="UP001140560">
    <property type="component" value="Unassembled WGS sequence"/>
</dbReference>
<gene>
    <name evidence="2" type="ORF">N0V83_006347</name>
</gene>
<dbReference type="OrthoDB" id="5416609at2759"/>
<sequence length="622" mass="68607">MATQSENPRNPVTLPTDMQEIKVIGLYGISGSGKTTLLNQLKQHLDSVRFSFYEGSELIADIIPGGLEAFMRRGEEDKNMLRQHAIEKVHEDCKKSGKIAIVTGHYSFHGGDDELDVVCTESDLATYTHIIYLNVSSDIIEQRRRNDSTRKRKFLSAAQLREWQKAEMVDLRVLDGDKTLTSQDTGAMFWETVLAAEEDFDGQSPLKEIFGGPLGYSYAAFRQATLRYEEMANDRGYELICQQVAAATVVHPEFLSLLRVIAELAPVGALIVSSGLRRVWEIVIERANLQKTVGIIAGGRIEDDIVVTAATKASIVGRLQDFHQKRVWAFGDSPLDLEMLKRADQAVVVVGDQHTRSESMETALSNAITNGGLHALQVVLPPTAPPRLDTSRLPPLDITKIDFINALTQYQRTGVSIHVATDKPASKLLATQMRNSAIRGPELRKVHKQAGCYLAHEYLSRIIGLEARSIARVLGRPTSGFMLANEDETTIMSLMRGGDPMASGVSKAFPQGMYVDVKKPLDIELHHLQGQAQVILVDSVVNTGKSIIECVHAIRKLDADIRIIIVAGVIQAQCLYRNSSTYRALCTYGHVDIVALRVSDTKFTGSGTTDTGNRLFNTTHLS</sequence>
<evidence type="ECO:0000313" key="2">
    <source>
        <dbReference type="EMBL" id="KAJ4367992.1"/>
    </source>
</evidence>